<protein>
    <recommendedName>
        <fullName evidence="3">Glycosyl hydrolase family 32 N-terminal domain-containing protein</fullName>
    </recommendedName>
</protein>
<organism evidence="1 2">
    <name type="scientific">Gimesia maris</name>
    <dbReference type="NCBI Taxonomy" id="122"/>
    <lineage>
        <taxon>Bacteria</taxon>
        <taxon>Pseudomonadati</taxon>
        <taxon>Planctomycetota</taxon>
        <taxon>Planctomycetia</taxon>
        <taxon>Planctomycetales</taxon>
        <taxon>Planctomycetaceae</taxon>
        <taxon>Gimesia</taxon>
    </lineage>
</organism>
<evidence type="ECO:0000313" key="2">
    <source>
        <dbReference type="Proteomes" id="UP000322887"/>
    </source>
</evidence>
<accession>A0ABX5YNZ7</accession>
<dbReference type="RefSeq" id="WP_002648042.1">
    <property type="nucleotide sequence ID" value="NZ_CP036341.1"/>
</dbReference>
<dbReference type="PANTHER" id="PTHR35279">
    <property type="match status" value="1"/>
</dbReference>
<sequence>MKWKKLGQVFAPDHHYDWMVSHAANPVADQLSDSLYRVYSSCRDKNNKSSIYHIDFNINQPDKILNISKTPILSPGDPGYFDDSGVTVTGLVTVDKIKYLYYLGWNLGVTVPWRNSIGLAISDSTGCIFTKYSPAPIIDRNSVDPLSISYPWILHENGIWKMWYGSNLEWDQDNDCAFKFCIKYAESENGINWRRDGIIAITFKSADEYALARPCVINDNGIYKMWYSYRGISYRIGYAESDDGINWTRLDEEVGIDVSKTGWDSEMIEYPHVFDHKSNRYMLYNGNAYGKTGFGLAVLESD</sequence>
<dbReference type="InterPro" id="IPR023296">
    <property type="entry name" value="Glyco_hydro_beta-prop_sf"/>
</dbReference>
<evidence type="ECO:0008006" key="3">
    <source>
        <dbReference type="Google" id="ProtNLM"/>
    </source>
</evidence>
<reference evidence="1 2" key="1">
    <citation type="submission" date="2019-08" db="EMBL/GenBank/DDBJ databases">
        <title>Deep-cultivation of Planctomycetes and their phenomic and genomic characterization uncovers novel biology.</title>
        <authorList>
            <person name="Wiegand S."/>
            <person name="Jogler M."/>
            <person name="Boedeker C."/>
            <person name="Pinto D."/>
            <person name="Vollmers J."/>
            <person name="Rivas-Marin E."/>
            <person name="Kohn T."/>
            <person name="Peeters S.H."/>
            <person name="Heuer A."/>
            <person name="Rast P."/>
            <person name="Oberbeckmann S."/>
            <person name="Bunk B."/>
            <person name="Jeske O."/>
            <person name="Meyerdierks A."/>
            <person name="Storesund J.E."/>
            <person name="Kallscheuer N."/>
            <person name="Luecker S."/>
            <person name="Lage O.M."/>
            <person name="Pohl T."/>
            <person name="Merkel B.J."/>
            <person name="Hornburger P."/>
            <person name="Mueller R.-W."/>
            <person name="Bruemmer F."/>
            <person name="Labrenz M."/>
            <person name="Spormann A.M."/>
            <person name="Op den Camp H."/>
            <person name="Overmann J."/>
            <person name="Amann R."/>
            <person name="Jetten M.S.M."/>
            <person name="Mascher T."/>
            <person name="Medema M.H."/>
            <person name="Devos D.P."/>
            <person name="Kaster A.-K."/>
            <person name="Ovreas L."/>
            <person name="Rohde M."/>
            <person name="Galperin M.Y."/>
            <person name="Jogler C."/>
        </authorList>
    </citation>
    <scope>NUCLEOTIDE SEQUENCE [LARGE SCALE GENOMIC DNA]</scope>
    <source>
        <strain evidence="1 2">DSM 8797</strain>
    </source>
</reference>
<dbReference type="EMBL" id="CP042910">
    <property type="protein sequence ID" value="QEG17419.1"/>
    <property type="molecule type" value="Genomic_DNA"/>
</dbReference>
<dbReference type="PANTHER" id="PTHR35279:SF1">
    <property type="entry name" value="ARABINANASE_LEVANSUCRASE_INVERTASE"/>
    <property type="match status" value="1"/>
</dbReference>
<name>A0ABX5YNZ7_9PLAN</name>
<dbReference type="Gene3D" id="2.115.10.20">
    <property type="entry name" value="Glycosyl hydrolase domain, family 43"/>
    <property type="match status" value="2"/>
</dbReference>
<gene>
    <name evidence="1" type="ORF">GmarT_32990</name>
</gene>
<evidence type="ECO:0000313" key="1">
    <source>
        <dbReference type="EMBL" id="QEG17419.1"/>
    </source>
</evidence>
<keyword evidence="2" id="KW-1185">Reference proteome</keyword>
<dbReference type="SUPFAM" id="SSF75005">
    <property type="entry name" value="Arabinanase/levansucrase/invertase"/>
    <property type="match status" value="1"/>
</dbReference>
<proteinExistence type="predicted"/>
<dbReference type="Proteomes" id="UP000322887">
    <property type="component" value="Chromosome"/>
</dbReference>
<dbReference type="GeneID" id="98647811"/>